<dbReference type="GO" id="GO:0004252">
    <property type="term" value="F:serine-type endopeptidase activity"/>
    <property type="evidence" value="ECO:0007669"/>
    <property type="project" value="UniProtKB-UniRule"/>
</dbReference>
<feature type="active site" description="Charge relay system" evidence="5">
    <location>
        <position position="256"/>
    </location>
</feature>
<sequence>MLVDGRMCRKDSLYSNVITVDHIVFQNCYCLEQVYMICAQIHAMHVQNPIHIHFPDDMLSPHCTTDPCRPLQLRFYSIQRGLRPKSVRFYERFCLNLRFNPRKADVSEPQRSPYGISPSEEDHVGTCKMLTVHLRVRNLNISLRAPQDISLEDFPNIQVNRYHDPGRFSIVEMCSYLGITSTSEWPIQVSRQSTYNATLAMDTKSACFDSRIHYNSITLIDERDLFSTPFSNLSESLQKICPEVVPPHCVTVAVLDTGILASHKEFLNKIVTIKNFVPNEANDLCYDVYGHGTSCAGIVLRTAPFVRLVICKVMSSQGHGRLTWAAEAIDWLLNDETGPKNYCPVDIISMSFGCNSFDSDLRRAVSEAVGRGKVVVAAASNDGRKELTNIAFPARFGDVICVGSCNNLGQPSSFTPTGREIDFLAPGEHILAPSSGLPEYQARSGTSEATPIVAGIAAMVISYAETTGGQTMRSTVCHTAVMREVLRKMAPMPGHHDEHMGYGNLDPWRLFKYGPDHFRQVVEEIVGPLPVVQPARRDAETQTDVSSC</sequence>
<proteinExistence type="inferred from homology"/>
<feature type="active site" description="Charge relay system" evidence="5">
    <location>
        <position position="291"/>
    </location>
</feature>
<keyword evidence="3 5" id="KW-0378">Hydrolase</keyword>
<evidence type="ECO:0000256" key="5">
    <source>
        <dbReference type="PROSITE-ProRule" id="PRU01240"/>
    </source>
</evidence>
<evidence type="ECO:0000256" key="1">
    <source>
        <dbReference type="ARBA" id="ARBA00011073"/>
    </source>
</evidence>
<dbReference type="InterPro" id="IPR036852">
    <property type="entry name" value="Peptidase_S8/S53_dom_sf"/>
</dbReference>
<dbReference type="InterPro" id="IPR023827">
    <property type="entry name" value="Peptidase_S8_Asp-AS"/>
</dbReference>
<organism evidence="8 9">
    <name type="scientific">Branchiostoma lanceolatum</name>
    <name type="common">Common lancelet</name>
    <name type="synonym">Amphioxus lanceolatum</name>
    <dbReference type="NCBI Taxonomy" id="7740"/>
    <lineage>
        <taxon>Eukaryota</taxon>
        <taxon>Metazoa</taxon>
        <taxon>Chordata</taxon>
        <taxon>Cephalochordata</taxon>
        <taxon>Leptocardii</taxon>
        <taxon>Amphioxiformes</taxon>
        <taxon>Branchiostomatidae</taxon>
        <taxon>Branchiostoma</taxon>
    </lineage>
</organism>
<dbReference type="Proteomes" id="UP000838412">
    <property type="component" value="Chromosome 12"/>
</dbReference>
<evidence type="ECO:0000256" key="6">
    <source>
        <dbReference type="RuleBase" id="RU003355"/>
    </source>
</evidence>
<dbReference type="PROSITE" id="PS51892">
    <property type="entry name" value="SUBTILASE"/>
    <property type="match status" value="1"/>
</dbReference>
<feature type="active site" description="Charge relay system" evidence="5">
    <location>
        <position position="447"/>
    </location>
</feature>
<gene>
    <name evidence="8" type="primary">MBTPS1</name>
    <name evidence="8" type="ORF">BLAG_LOCUS5121</name>
</gene>
<keyword evidence="4 5" id="KW-0720">Serine protease</keyword>
<evidence type="ECO:0000313" key="8">
    <source>
        <dbReference type="EMBL" id="CAH1241503.1"/>
    </source>
</evidence>
<dbReference type="InterPro" id="IPR051048">
    <property type="entry name" value="Peptidase_S8/S53_subtilisin"/>
</dbReference>
<dbReference type="PANTHER" id="PTHR43399">
    <property type="entry name" value="SUBTILISIN-RELATED"/>
    <property type="match status" value="1"/>
</dbReference>
<dbReference type="PROSITE" id="PS00136">
    <property type="entry name" value="SUBTILASE_ASP"/>
    <property type="match status" value="1"/>
</dbReference>
<keyword evidence="2 5" id="KW-0645">Protease</keyword>
<dbReference type="OrthoDB" id="9993711at2759"/>
<dbReference type="PANTHER" id="PTHR43399:SF4">
    <property type="entry name" value="CELL WALL-ASSOCIATED PROTEASE"/>
    <property type="match status" value="1"/>
</dbReference>
<dbReference type="PROSITE" id="PS00138">
    <property type="entry name" value="SUBTILASE_SER"/>
    <property type="match status" value="1"/>
</dbReference>
<evidence type="ECO:0000256" key="3">
    <source>
        <dbReference type="ARBA" id="ARBA00022801"/>
    </source>
</evidence>
<dbReference type="GO" id="GO:0006508">
    <property type="term" value="P:proteolysis"/>
    <property type="evidence" value="ECO:0007669"/>
    <property type="project" value="UniProtKB-KW"/>
</dbReference>
<comment type="similarity">
    <text evidence="1 5 6">Belongs to the peptidase S8 family.</text>
</comment>
<name>A0A8J9YTQ6_BRALA</name>
<dbReference type="AlphaFoldDB" id="A0A8J9YTQ6"/>
<feature type="domain" description="Peptidase S8/S53" evidence="7">
    <location>
        <begin position="250"/>
        <end position="503"/>
    </location>
</feature>
<accession>A0A8J9YTQ6</accession>
<evidence type="ECO:0000256" key="4">
    <source>
        <dbReference type="ARBA" id="ARBA00022825"/>
    </source>
</evidence>
<dbReference type="InterPro" id="IPR023828">
    <property type="entry name" value="Peptidase_S8_Ser-AS"/>
</dbReference>
<dbReference type="InterPro" id="IPR015500">
    <property type="entry name" value="Peptidase_S8_subtilisin-rel"/>
</dbReference>
<evidence type="ECO:0000256" key="2">
    <source>
        <dbReference type="ARBA" id="ARBA00022670"/>
    </source>
</evidence>
<reference evidence="8" key="1">
    <citation type="submission" date="2022-01" db="EMBL/GenBank/DDBJ databases">
        <authorList>
            <person name="Braso-Vives M."/>
        </authorList>
    </citation>
    <scope>NUCLEOTIDE SEQUENCE</scope>
</reference>
<dbReference type="EMBL" id="OV696697">
    <property type="protein sequence ID" value="CAH1241503.1"/>
    <property type="molecule type" value="Genomic_DNA"/>
</dbReference>
<evidence type="ECO:0000313" key="9">
    <source>
        <dbReference type="Proteomes" id="UP000838412"/>
    </source>
</evidence>
<dbReference type="Pfam" id="PF00082">
    <property type="entry name" value="Peptidase_S8"/>
    <property type="match status" value="1"/>
</dbReference>
<dbReference type="Gene3D" id="3.40.50.200">
    <property type="entry name" value="Peptidase S8/S53 domain"/>
    <property type="match status" value="1"/>
</dbReference>
<dbReference type="InterPro" id="IPR000209">
    <property type="entry name" value="Peptidase_S8/S53_dom"/>
</dbReference>
<dbReference type="PRINTS" id="PR00723">
    <property type="entry name" value="SUBTILISIN"/>
</dbReference>
<evidence type="ECO:0000259" key="7">
    <source>
        <dbReference type="Pfam" id="PF00082"/>
    </source>
</evidence>
<keyword evidence="9" id="KW-1185">Reference proteome</keyword>
<protein>
    <submittedName>
        <fullName evidence="8">MBTPS1 protein</fullName>
    </submittedName>
</protein>
<dbReference type="SUPFAM" id="SSF52743">
    <property type="entry name" value="Subtilisin-like"/>
    <property type="match status" value="1"/>
</dbReference>